<feature type="domain" description="Rhodanese" evidence="2">
    <location>
        <begin position="28"/>
        <end position="108"/>
    </location>
</feature>
<dbReference type="Gene3D" id="3.40.250.10">
    <property type="entry name" value="Rhodanese-like domain"/>
    <property type="match status" value="1"/>
</dbReference>
<evidence type="ECO:0000259" key="2">
    <source>
        <dbReference type="PROSITE" id="PS50206"/>
    </source>
</evidence>
<feature type="compositionally biased region" description="Basic and acidic residues" evidence="1">
    <location>
        <begin position="1"/>
        <end position="16"/>
    </location>
</feature>
<dbReference type="CDD" id="cd00158">
    <property type="entry name" value="RHOD"/>
    <property type="match status" value="1"/>
</dbReference>
<keyword evidence="4" id="KW-1185">Reference proteome</keyword>
<organism evidence="3 4">
    <name type="scientific">Thiohalorhabdus methylotrophus</name>
    <dbReference type="NCBI Taxonomy" id="3242694"/>
    <lineage>
        <taxon>Bacteria</taxon>
        <taxon>Pseudomonadati</taxon>
        <taxon>Pseudomonadota</taxon>
        <taxon>Gammaproteobacteria</taxon>
        <taxon>Thiohalorhabdales</taxon>
        <taxon>Thiohalorhabdaceae</taxon>
        <taxon>Thiohalorhabdus</taxon>
    </lineage>
</organism>
<dbReference type="PROSITE" id="PS00380">
    <property type="entry name" value="RHODANESE_1"/>
    <property type="match status" value="1"/>
</dbReference>
<gene>
    <name evidence="3" type="ORF">ACERLL_05490</name>
</gene>
<dbReference type="Pfam" id="PF00581">
    <property type="entry name" value="Rhodanese"/>
    <property type="match status" value="1"/>
</dbReference>
<dbReference type="InterPro" id="IPR036873">
    <property type="entry name" value="Rhodanese-like_dom_sf"/>
</dbReference>
<evidence type="ECO:0000313" key="3">
    <source>
        <dbReference type="EMBL" id="MFA9460276.1"/>
    </source>
</evidence>
<dbReference type="PROSITE" id="PS50206">
    <property type="entry name" value="RHODANESE_3"/>
    <property type="match status" value="1"/>
</dbReference>
<dbReference type="SMART" id="SM00450">
    <property type="entry name" value="RHOD"/>
    <property type="match status" value="1"/>
</dbReference>
<evidence type="ECO:0000256" key="1">
    <source>
        <dbReference type="SAM" id="MobiDB-lite"/>
    </source>
</evidence>
<dbReference type="EMBL" id="JBGUAW010000003">
    <property type="protein sequence ID" value="MFA9460276.1"/>
    <property type="molecule type" value="Genomic_DNA"/>
</dbReference>
<name>A0ABV4TSI1_9GAMM</name>
<dbReference type="InterPro" id="IPR001763">
    <property type="entry name" value="Rhodanese-like_dom"/>
</dbReference>
<sequence>MARSHEALLDGTEARVPHLAPGEMPGLEVEGSLVVDVRTLAEYAEDHLPGAVNLPRDTLEARIADHLARPEPPVVGCCDGRGRSTLAEMGMDVRILRGGVAAWRDQKD</sequence>
<proteinExistence type="predicted"/>
<dbReference type="RefSeq" id="WP_373655060.1">
    <property type="nucleotide sequence ID" value="NZ_JBGUAW010000003.1"/>
</dbReference>
<evidence type="ECO:0000313" key="4">
    <source>
        <dbReference type="Proteomes" id="UP001575181"/>
    </source>
</evidence>
<dbReference type="Proteomes" id="UP001575181">
    <property type="component" value="Unassembled WGS sequence"/>
</dbReference>
<dbReference type="SUPFAM" id="SSF52821">
    <property type="entry name" value="Rhodanese/Cell cycle control phosphatase"/>
    <property type="match status" value="1"/>
</dbReference>
<reference evidence="3 4" key="1">
    <citation type="submission" date="2024-08" db="EMBL/GenBank/DDBJ databases">
        <title>Whole-genome sequencing of halo(alkali)philic microorganisms from hypersaline lakes.</title>
        <authorList>
            <person name="Sorokin D.Y."/>
            <person name="Merkel A.Y."/>
            <person name="Messina E."/>
            <person name="Yakimov M."/>
        </authorList>
    </citation>
    <scope>NUCLEOTIDE SEQUENCE [LARGE SCALE GENOMIC DNA]</scope>
    <source>
        <strain evidence="3 4">Cl-TMA</strain>
    </source>
</reference>
<accession>A0ABV4TSI1</accession>
<dbReference type="InterPro" id="IPR001307">
    <property type="entry name" value="Thiosulphate_STrfase_CS"/>
</dbReference>
<protein>
    <submittedName>
        <fullName evidence="3">Rhodanese-like domain-containing protein</fullName>
    </submittedName>
</protein>
<feature type="region of interest" description="Disordered" evidence="1">
    <location>
        <begin position="1"/>
        <end position="23"/>
    </location>
</feature>
<comment type="caution">
    <text evidence="3">The sequence shown here is derived from an EMBL/GenBank/DDBJ whole genome shotgun (WGS) entry which is preliminary data.</text>
</comment>